<dbReference type="EMBL" id="UYJE01006668">
    <property type="protein sequence ID" value="VDI47958.1"/>
    <property type="molecule type" value="Genomic_DNA"/>
</dbReference>
<protein>
    <submittedName>
        <fullName evidence="2">Uncharacterized protein</fullName>
    </submittedName>
</protein>
<comment type="caution">
    <text evidence="2">The sequence shown here is derived from an EMBL/GenBank/DDBJ whole genome shotgun (WGS) entry which is preliminary data.</text>
</comment>
<keyword evidence="3" id="KW-1185">Reference proteome</keyword>
<evidence type="ECO:0000313" key="3">
    <source>
        <dbReference type="Proteomes" id="UP000596742"/>
    </source>
</evidence>
<evidence type="ECO:0000256" key="1">
    <source>
        <dbReference type="SAM" id="SignalP"/>
    </source>
</evidence>
<keyword evidence="1" id="KW-0732">Signal</keyword>
<feature type="signal peptide" evidence="1">
    <location>
        <begin position="1"/>
        <end position="17"/>
    </location>
</feature>
<accession>A0A8B6FE94</accession>
<evidence type="ECO:0000313" key="2">
    <source>
        <dbReference type="EMBL" id="VDI47958.1"/>
    </source>
</evidence>
<sequence length="276" mass="30807">MLHPLVIVICVVVGVLTKVIPITNICESQDGVMRCTYSGEGQYISLQELNNDREIRFERFFYPSNNFIENAEIRRITYRIRISRCEDISCDNPKVVISIAGIPCQSSIKSTASSATPATSEPAFSPHQMSHLVLKPKHTLIGKSLLPMILKFKSADDIDPENLARLKSTYPLTKYSVDELAAEFVKITGDELKNVMLLAGGADLEARLKEMEKHLDGMRNQQHADKVDEALKHVRVLASRPKLTSACVLLASLEVLVDCALKAGHNETEYYSKDME</sequence>
<dbReference type="AlphaFoldDB" id="A0A8B6FE94"/>
<gene>
    <name evidence="2" type="ORF">MGAL_10B044323</name>
</gene>
<organism evidence="2 3">
    <name type="scientific">Mytilus galloprovincialis</name>
    <name type="common">Mediterranean mussel</name>
    <dbReference type="NCBI Taxonomy" id="29158"/>
    <lineage>
        <taxon>Eukaryota</taxon>
        <taxon>Metazoa</taxon>
        <taxon>Spiralia</taxon>
        <taxon>Lophotrochozoa</taxon>
        <taxon>Mollusca</taxon>
        <taxon>Bivalvia</taxon>
        <taxon>Autobranchia</taxon>
        <taxon>Pteriomorphia</taxon>
        <taxon>Mytilida</taxon>
        <taxon>Mytiloidea</taxon>
        <taxon>Mytilidae</taxon>
        <taxon>Mytilinae</taxon>
        <taxon>Mytilus</taxon>
    </lineage>
</organism>
<feature type="chain" id="PRO_5032851001" evidence="1">
    <location>
        <begin position="18"/>
        <end position="276"/>
    </location>
</feature>
<name>A0A8B6FE94_MYTGA</name>
<dbReference type="Proteomes" id="UP000596742">
    <property type="component" value="Unassembled WGS sequence"/>
</dbReference>
<reference evidence="2" key="1">
    <citation type="submission" date="2018-11" db="EMBL/GenBank/DDBJ databases">
        <authorList>
            <person name="Alioto T."/>
            <person name="Alioto T."/>
        </authorList>
    </citation>
    <scope>NUCLEOTIDE SEQUENCE</scope>
</reference>
<dbReference type="OrthoDB" id="6156311at2759"/>
<proteinExistence type="predicted"/>